<protein>
    <submittedName>
        <fullName evidence="2">Predicted pyrophosphatase</fullName>
    </submittedName>
</protein>
<name>A0A0S6UE11_NEOTH</name>
<dbReference type="Pfam" id="PF03819">
    <property type="entry name" value="MazG"/>
    <property type="match status" value="1"/>
</dbReference>
<dbReference type="InterPro" id="IPR044548">
    <property type="entry name" value="AF0060_NTP-PPase_MazG-like"/>
</dbReference>
<dbReference type="Gene3D" id="1.10.287.1080">
    <property type="entry name" value="MazG-like"/>
    <property type="match status" value="1"/>
</dbReference>
<accession>A0A0S6UE11</accession>
<dbReference type="Proteomes" id="UP000063718">
    <property type="component" value="Unassembled WGS sequence"/>
</dbReference>
<dbReference type="EMBL" id="DF238840">
    <property type="protein sequence ID" value="GAF25616.1"/>
    <property type="molecule type" value="Genomic_DNA"/>
</dbReference>
<evidence type="ECO:0000259" key="1">
    <source>
        <dbReference type="Pfam" id="PF03819"/>
    </source>
</evidence>
<proteinExistence type="predicted"/>
<reference evidence="2" key="1">
    <citation type="journal article" date="2014" name="Gene">
        <title>Genome-guided analysis of transformation efficiency and carbon dioxide assimilation by Moorella thermoacetica Y72.</title>
        <authorList>
            <person name="Tsukahara K."/>
            <person name="Kita A."/>
            <person name="Nakashimada Y."/>
            <person name="Hoshino T."/>
            <person name="Murakami K."/>
        </authorList>
    </citation>
    <scope>NUCLEOTIDE SEQUENCE [LARGE SCALE GENOMIC DNA]</scope>
    <source>
        <strain evidence="2">Y72</strain>
    </source>
</reference>
<organism evidence="2">
    <name type="scientific">Moorella thermoacetica Y72</name>
    <dbReference type="NCBI Taxonomy" id="1325331"/>
    <lineage>
        <taxon>Bacteria</taxon>
        <taxon>Bacillati</taxon>
        <taxon>Bacillota</taxon>
        <taxon>Clostridia</taxon>
        <taxon>Neomoorellales</taxon>
        <taxon>Neomoorellaceae</taxon>
        <taxon>Neomoorella</taxon>
    </lineage>
</organism>
<dbReference type="SUPFAM" id="SSF101386">
    <property type="entry name" value="all-alpha NTP pyrophosphatases"/>
    <property type="match status" value="1"/>
</dbReference>
<gene>
    <name evidence="2" type="ORF">MTY_0952</name>
</gene>
<evidence type="ECO:0000313" key="2">
    <source>
        <dbReference type="EMBL" id="GAF25616.1"/>
    </source>
</evidence>
<dbReference type="InterPro" id="IPR004518">
    <property type="entry name" value="MazG-like_dom"/>
</dbReference>
<dbReference type="AlphaFoldDB" id="A0A0S6UE11"/>
<dbReference type="CDD" id="cd11533">
    <property type="entry name" value="NTP-PPase_Af0060_like"/>
    <property type="match status" value="1"/>
</dbReference>
<feature type="domain" description="NTP pyrophosphohydrolase MazG-like" evidence="1">
    <location>
        <begin position="41"/>
        <end position="120"/>
    </location>
</feature>
<sequence>MFASLLRCYALLWYNKGQSKGEGTLEQKIIALPRLDNLTPTMESTALKLMEEAGELAQAIGKLRGLSGEQVHVDSAAVRTAITRELLDVAQTAVSLMFVLEEQYGVDIQQALEEHIAKLRAKGYIK</sequence>